<evidence type="ECO:0000256" key="1">
    <source>
        <dbReference type="SAM" id="Phobius"/>
    </source>
</evidence>
<dbReference type="PANTHER" id="PTHR38690:SF1">
    <property type="entry name" value="PROTEASE"/>
    <property type="match status" value="1"/>
</dbReference>
<dbReference type="KEGG" id="dli:dnl_32030"/>
<sequence>MKKSLKFFIKWFAIACAAFILVSGGIYIWLKTASPSLSIFNSYIEKKIDEINPGYNIKIGDIRPVWSIWQLFPHIKITETKIYNEKSETQAELPEILLILSFLDFINGKIEPVEIKIVSPGIYLFSKKQTVQNDNPAKIEEPGDKKKSQAGHTDIISWHIKNILEQTAGLSRKFQKLHIINPVIINKNNNPAQIQDIILKAEHTGSGIVLELTAGYMFNNKKYVLNALVKQENKSRKTSLNITGINPAALGYFFSDNKNIKAFDLPFNISALIKINEQGLVIIDNINLENNTGKISDPKIWKKSLLIKHIQIQGSLTDSLSCFKIDKLTLNSDGPVLKGSGIIKYNEKYPDIELDIFVTSLNVLDAVRYWPYKLEKDVRNWIKNSIYAGDINNASLKIRLKPEDFYPHAILPADSIKAIVPFKNTDLDYYSPLGMVKQIRGTAYFTAHDIKIDVYNALVNNSKITKGNIYISGLIEKISKISIKADLSGPCDDLRQAVDILTDNNVVPVYIDKGHAETRLTFDFPLTDFDEKKIKYTGLSNIKNMELKDFYGYSIFQKDLFVQIVQDDLYFKALNGTVSHKKNLEQPVKIKTIEAKTAILHNPPGMDINSFSSDIDGPVVQASGHVKIYPDTQDIDLNFNVDNLKADQAYKYWPVHLAGESREWIKENLLDGRITGAKARINIEPGSFKNNRIMKNAVEAFISFENLILNYYPPLPVLTSAKGSAKIDTDSIKIDIQEGRAGNSYLTSSSAVIKGILSNIPQIEIKSSFQGPADDIIDASEALVKPYKGPRSKTARAKTRFNISFPLKDKILPDDIKFNGTSEIDKINLPDYYGLSLENGNLSAQIDNLELKASGRIMSGKTRININLESQAAGDWKPGSIMESEETIRLTGTLDTDNFSDFNIPQFSGIKGTANADILIRPSRSLTEINAIFDLANIDLDFKTLGWQKKTGKKAELRIKAESSQDEIISFSNLYLYGDNFEASGSGRAETGSSPLCQIFLDKLKFGDNDLKIKLNLDKNKYDAEITGNQLDAGPVINCMYDQDKQDKDNHEQKNQDILKTDPKPDKITGQINADIKKVLLLNKKELTNVKGAVKCIGKSLVSADLKGNWDKQKTLTLKISPDKQENLFIMESENAEHLLKGLNLFSDIQKGSLSINARYKGSIPTKNQVSGQLKIDDFTLVGVHLLVKLISMASFVGIAEQLQSQGVAFEKLEADFYYNDNILKIENGMAEGLSMGITSRGQADLKQGTLDLQGVVIPVNILNKIVETIPVIGKFITGDGIIATNYSATGSYKNPDIDIKPMSTLAVGGIRNIIDNLKLQNRKNIPIDSEIDGDENGK</sequence>
<organism evidence="3 4">
    <name type="scientific">Desulfonema limicola</name>
    <dbReference type="NCBI Taxonomy" id="45656"/>
    <lineage>
        <taxon>Bacteria</taxon>
        <taxon>Pseudomonadati</taxon>
        <taxon>Thermodesulfobacteriota</taxon>
        <taxon>Desulfobacteria</taxon>
        <taxon>Desulfobacterales</taxon>
        <taxon>Desulfococcaceae</taxon>
        <taxon>Desulfonema</taxon>
    </lineage>
</organism>
<proteinExistence type="predicted"/>
<dbReference type="Pfam" id="PF13116">
    <property type="entry name" value="YhdP"/>
    <property type="match status" value="3"/>
</dbReference>
<keyword evidence="1" id="KW-0472">Membrane</keyword>
<feature type="domain" description="YhdP central" evidence="2">
    <location>
        <begin position="548"/>
        <end position="1050"/>
    </location>
</feature>
<feature type="domain" description="YhdP central" evidence="2">
    <location>
        <begin position="286"/>
        <end position="535"/>
    </location>
</feature>
<gene>
    <name evidence="3" type="ORF">dnl_32030</name>
</gene>
<feature type="transmembrane region" description="Helical" evidence="1">
    <location>
        <begin position="7"/>
        <end position="30"/>
    </location>
</feature>
<dbReference type="InterPro" id="IPR025263">
    <property type="entry name" value="YhdP_central"/>
</dbReference>
<feature type="domain" description="YhdP central" evidence="2">
    <location>
        <begin position="1131"/>
        <end position="1298"/>
    </location>
</feature>
<dbReference type="EMBL" id="CP061799">
    <property type="protein sequence ID" value="QTA80888.1"/>
    <property type="molecule type" value="Genomic_DNA"/>
</dbReference>
<protein>
    <submittedName>
        <fullName evidence="3">AsmA-like C-terminal domain-containing</fullName>
    </submittedName>
</protein>
<evidence type="ECO:0000259" key="2">
    <source>
        <dbReference type="Pfam" id="PF13116"/>
    </source>
</evidence>
<dbReference type="Proteomes" id="UP000663720">
    <property type="component" value="Chromosome"/>
</dbReference>
<evidence type="ECO:0000313" key="3">
    <source>
        <dbReference type="EMBL" id="QTA80888.1"/>
    </source>
</evidence>
<accession>A0A975B8W7</accession>
<dbReference type="PANTHER" id="PTHR38690">
    <property type="entry name" value="PROTEASE-RELATED"/>
    <property type="match status" value="1"/>
</dbReference>
<dbReference type="InterPro" id="IPR011836">
    <property type="entry name" value="YhdP"/>
</dbReference>
<evidence type="ECO:0000313" key="4">
    <source>
        <dbReference type="Proteomes" id="UP000663720"/>
    </source>
</evidence>
<keyword evidence="1" id="KW-0812">Transmembrane</keyword>
<keyword evidence="1" id="KW-1133">Transmembrane helix</keyword>
<name>A0A975B8W7_9BACT</name>
<keyword evidence="4" id="KW-1185">Reference proteome</keyword>
<dbReference type="RefSeq" id="WP_207692450.1">
    <property type="nucleotide sequence ID" value="NZ_CP061799.1"/>
</dbReference>
<reference evidence="3" key="1">
    <citation type="journal article" date="2021" name="Microb. Physiol.">
        <title>Proteogenomic Insights into the Physiology of Marine, Sulfate-Reducing, Filamentous Desulfonema limicola and Desulfonema magnum.</title>
        <authorList>
            <person name="Schnaars V."/>
            <person name="Wohlbrand L."/>
            <person name="Scheve S."/>
            <person name="Hinrichs C."/>
            <person name="Reinhardt R."/>
            <person name="Rabus R."/>
        </authorList>
    </citation>
    <scope>NUCLEOTIDE SEQUENCE</scope>
    <source>
        <strain evidence="3">5ac10</strain>
    </source>
</reference>